<dbReference type="InterPro" id="IPR011035">
    <property type="entry name" value="Ribosomal_bL25/Gln-tRNA_synth"/>
</dbReference>
<protein>
    <recommendedName>
        <fullName evidence="7">Glutamyl/glutaminyl-tRNA synthetase class Ib anti-codon binding domain-containing protein</fullName>
    </recommendedName>
</protein>
<dbReference type="Pfam" id="PF03950">
    <property type="entry name" value="tRNA-synt_1c_C"/>
    <property type="match status" value="1"/>
</dbReference>
<evidence type="ECO:0008006" key="7">
    <source>
        <dbReference type="Google" id="ProtNLM"/>
    </source>
</evidence>
<dbReference type="PANTHER" id="PTHR43097:SF5">
    <property type="entry name" value="GLUTAMATE--TRNA LIGASE"/>
    <property type="match status" value="1"/>
</dbReference>
<name>A0ABR3UZV8_9PEZI</name>
<evidence type="ECO:0000259" key="4">
    <source>
        <dbReference type="Pfam" id="PF20974"/>
    </source>
</evidence>
<keyword evidence="1" id="KW-0648">Protein biosynthesis</keyword>
<feature type="region of interest" description="Disordered" evidence="2">
    <location>
        <begin position="1"/>
        <end position="32"/>
    </location>
</feature>
<evidence type="ECO:0000313" key="5">
    <source>
        <dbReference type="EMBL" id="KAL1835125.1"/>
    </source>
</evidence>
<sequence length="195" mass="21643">MYKKDLVPATLAGGPETPYAEEKPKHPKNPAVGTKTVRFANRVYIDQADVASFAPDEEITLMGWGNAIVRGTDRRGDVITAARLELHLEGDFKTTDKKITWLAADEGTQPVEAELWEFGHMITKDTLDKDDELDDFLAPETAWMTEALCDPNLAQLKEGDFLQLERKGYFRVDKAAGQGPHGRAVLFKIPTGAKE</sequence>
<dbReference type="SUPFAM" id="SSF50715">
    <property type="entry name" value="Ribosomal protein L25-like"/>
    <property type="match status" value="1"/>
</dbReference>
<dbReference type="Gene3D" id="2.40.240.10">
    <property type="entry name" value="Ribosomal Protein L25, Chain P"/>
    <property type="match status" value="2"/>
</dbReference>
<dbReference type="Proteomes" id="UP001586593">
    <property type="component" value="Unassembled WGS sequence"/>
</dbReference>
<reference evidence="5 6" key="1">
    <citation type="journal article" date="2024" name="Commun. Biol.">
        <title>Comparative genomic analysis of thermophilic fungi reveals convergent evolutionary adaptations and gene losses.</title>
        <authorList>
            <person name="Steindorff A.S."/>
            <person name="Aguilar-Pontes M.V."/>
            <person name="Robinson A.J."/>
            <person name="Andreopoulos B."/>
            <person name="LaButti K."/>
            <person name="Kuo A."/>
            <person name="Mondo S."/>
            <person name="Riley R."/>
            <person name="Otillar R."/>
            <person name="Haridas S."/>
            <person name="Lipzen A."/>
            <person name="Grimwood J."/>
            <person name="Schmutz J."/>
            <person name="Clum A."/>
            <person name="Reid I.D."/>
            <person name="Moisan M.C."/>
            <person name="Butler G."/>
            <person name="Nguyen T.T.M."/>
            <person name="Dewar K."/>
            <person name="Conant G."/>
            <person name="Drula E."/>
            <person name="Henrissat B."/>
            <person name="Hansel C."/>
            <person name="Singer S."/>
            <person name="Hutchinson M.I."/>
            <person name="de Vries R.P."/>
            <person name="Natvig D.O."/>
            <person name="Powell A.J."/>
            <person name="Tsang A."/>
            <person name="Grigoriev I.V."/>
        </authorList>
    </citation>
    <scope>NUCLEOTIDE SEQUENCE [LARGE SCALE GENOMIC DNA]</scope>
    <source>
        <strain evidence="5 6">ATCC 24622</strain>
    </source>
</reference>
<organism evidence="5 6">
    <name type="scientific">Phialemonium thermophilum</name>
    <dbReference type="NCBI Taxonomy" id="223376"/>
    <lineage>
        <taxon>Eukaryota</taxon>
        <taxon>Fungi</taxon>
        <taxon>Dikarya</taxon>
        <taxon>Ascomycota</taxon>
        <taxon>Pezizomycotina</taxon>
        <taxon>Sordariomycetes</taxon>
        <taxon>Sordariomycetidae</taxon>
        <taxon>Cephalothecales</taxon>
        <taxon>Cephalothecaceae</taxon>
        <taxon>Phialemonium</taxon>
    </lineage>
</organism>
<evidence type="ECO:0000313" key="6">
    <source>
        <dbReference type="Proteomes" id="UP001586593"/>
    </source>
</evidence>
<evidence type="ECO:0000256" key="1">
    <source>
        <dbReference type="ARBA" id="ARBA00022917"/>
    </source>
</evidence>
<dbReference type="InterPro" id="IPR020056">
    <property type="entry name" value="Rbsml_bL25/Gln-tRNA_synth_N"/>
</dbReference>
<dbReference type="InterPro" id="IPR049437">
    <property type="entry name" value="tRNA-synt_1c_C2"/>
</dbReference>
<dbReference type="InterPro" id="IPR050132">
    <property type="entry name" value="Gln/Glu-tRNA_Ligase"/>
</dbReference>
<accession>A0ABR3UZV8</accession>
<evidence type="ECO:0000256" key="2">
    <source>
        <dbReference type="SAM" id="MobiDB-lite"/>
    </source>
</evidence>
<gene>
    <name evidence="5" type="ORF">VTK73DRAFT_6201</name>
</gene>
<feature type="domain" description="Glutamyl/glutaminyl-tRNA synthetase class Ib anti-codon binding" evidence="3">
    <location>
        <begin position="7"/>
        <end position="82"/>
    </location>
</feature>
<proteinExistence type="predicted"/>
<evidence type="ECO:0000259" key="3">
    <source>
        <dbReference type="Pfam" id="PF03950"/>
    </source>
</evidence>
<keyword evidence="6" id="KW-1185">Reference proteome</keyword>
<dbReference type="EMBL" id="JAZHXJ010003495">
    <property type="protein sequence ID" value="KAL1835125.1"/>
    <property type="molecule type" value="Genomic_DNA"/>
</dbReference>
<feature type="domain" description="tRNA synthetases class I (E and Q) anti-codon binding" evidence="4">
    <location>
        <begin position="98"/>
        <end position="173"/>
    </location>
</feature>
<comment type="caution">
    <text evidence="5">The sequence shown here is derived from an EMBL/GenBank/DDBJ whole genome shotgun (WGS) entry which is preliminary data.</text>
</comment>
<dbReference type="Pfam" id="PF20974">
    <property type="entry name" value="tRNA-synt_1c_C2"/>
    <property type="match status" value="1"/>
</dbReference>
<dbReference type="PANTHER" id="PTHR43097">
    <property type="entry name" value="GLUTAMINE-TRNA LIGASE"/>
    <property type="match status" value="1"/>
</dbReference>
<dbReference type="InterPro" id="IPR020059">
    <property type="entry name" value="Glu/Gln-tRNA-synth_Ib_codon-bd"/>
</dbReference>